<evidence type="ECO:0000256" key="6">
    <source>
        <dbReference type="ARBA" id="ARBA00022989"/>
    </source>
</evidence>
<evidence type="ECO:0000256" key="2">
    <source>
        <dbReference type="ARBA" id="ARBA00007776"/>
    </source>
</evidence>
<evidence type="ECO:0000256" key="5">
    <source>
        <dbReference type="ARBA" id="ARBA00022960"/>
    </source>
</evidence>
<evidence type="ECO:0000256" key="3">
    <source>
        <dbReference type="ARBA" id="ARBA00022475"/>
    </source>
</evidence>
<reference evidence="9 10" key="1">
    <citation type="submission" date="2020-10" db="EMBL/GenBank/DDBJ databases">
        <title>Complete genome sequence of Paludibaculum fermentans P105T, a facultatively anaerobic acidobacterium capable of dissimilatory Fe(III) reduction.</title>
        <authorList>
            <person name="Dedysh S.N."/>
            <person name="Beletsky A.V."/>
            <person name="Kulichevskaya I.S."/>
            <person name="Mardanov A.V."/>
            <person name="Ravin N.V."/>
        </authorList>
    </citation>
    <scope>NUCLEOTIDE SEQUENCE [LARGE SCALE GENOMIC DNA]</scope>
    <source>
        <strain evidence="9 10">P105</strain>
    </source>
</reference>
<evidence type="ECO:0000256" key="8">
    <source>
        <dbReference type="SAM" id="Phobius"/>
    </source>
</evidence>
<feature type="transmembrane region" description="Helical" evidence="8">
    <location>
        <begin position="116"/>
        <end position="137"/>
    </location>
</feature>
<keyword evidence="4 8" id="KW-0812">Transmembrane</keyword>
<dbReference type="InterPro" id="IPR007227">
    <property type="entry name" value="Cell_shape_determining_MreD"/>
</dbReference>
<sequence length="178" mass="20263">MTEYDDRILQAGPRKAKISHFRPAAYIIIPLIAILFQVYVPRFVDFLSYLELPLLVVVYFSLMRRQPVAGAVIGTVIGLVQDSLSQHPLGMFGIAKTLVGYFSASISMRFDVENNALRFILSFFFFLFHQVAFWVFARGLLGQNLELQIPQSIIFAFLNAVVAVPLFLIMDKLRVEEQ</sequence>
<dbReference type="RefSeq" id="WP_194451607.1">
    <property type="nucleotide sequence ID" value="NZ_CP063849.1"/>
</dbReference>
<evidence type="ECO:0000313" key="9">
    <source>
        <dbReference type="EMBL" id="QOY89944.1"/>
    </source>
</evidence>
<keyword evidence="10" id="KW-1185">Reference proteome</keyword>
<dbReference type="NCBIfam" id="TIGR03426">
    <property type="entry name" value="shape_MreD"/>
    <property type="match status" value="1"/>
</dbReference>
<evidence type="ECO:0000256" key="4">
    <source>
        <dbReference type="ARBA" id="ARBA00022692"/>
    </source>
</evidence>
<keyword evidence="5" id="KW-0133">Cell shape</keyword>
<evidence type="ECO:0000256" key="1">
    <source>
        <dbReference type="ARBA" id="ARBA00004651"/>
    </source>
</evidence>
<evidence type="ECO:0000313" key="10">
    <source>
        <dbReference type="Proteomes" id="UP000593892"/>
    </source>
</evidence>
<dbReference type="AlphaFoldDB" id="A0A7S7NUG1"/>
<comment type="subcellular location">
    <subcellularLocation>
        <location evidence="1">Cell membrane</location>
        <topology evidence="1">Multi-pass membrane protein</topology>
    </subcellularLocation>
</comment>
<protein>
    <submittedName>
        <fullName evidence="9">Rod shape-determining protein MreD</fullName>
    </submittedName>
</protein>
<dbReference type="Pfam" id="PF04093">
    <property type="entry name" value="MreD"/>
    <property type="match status" value="1"/>
</dbReference>
<keyword evidence="6 8" id="KW-1133">Transmembrane helix</keyword>
<proteinExistence type="inferred from homology"/>
<gene>
    <name evidence="9" type="primary">mreD</name>
    <name evidence="9" type="ORF">IRI77_08305</name>
</gene>
<dbReference type="KEGG" id="pfer:IRI77_08305"/>
<dbReference type="Proteomes" id="UP000593892">
    <property type="component" value="Chromosome"/>
</dbReference>
<dbReference type="EMBL" id="CP063849">
    <property type="protein sequence ID" value="QOY89944.1"/>
    <property type="molecule type" value="Genomic_DNA"/>
</dbReference>
<keyword evidence="3" id="KW-1003">Cell membrane</keyword>
<keyword evidence="7 8" id="KW-0472">Membrane</keyword>
<organism evidence="9 10">
    <name type="scientific">Paludibaculum fermentans</name>
    <dbReference type="NCBI Taxonomy" id="1473598"/>
    <lineage>
        <taxon>Bacteria</taxon>
        <taxon>Pseudomonadati</taxon>
        <taxon>Acidobacteriota</taxon>
        <taxon>Terriglobia</taxon>
        <taxon>Bryobacterales</taxon>
        <taxon>Bryobacteraceae</taxon>
        <taxon>Paludibaculum</taxon>
    </lineage>
</organism>
<accession>A0A7S7NUG1</accession>
<dbReference type="GO" id="GO:0005886">
    <property type="term" value="C:plasma membrane"/>
    <property type="evidence" value="ECO:0007669"/>
    <property type="project" value="UniProtKB-SubCell"/>
</dbReference>
<evidence type="ECO:0000256" key="7">
    <source>
        <dbReference type="ARBA" id="ARBA00023136"/>
    </source>
</evidence>
<name>A0A7S7NUG1_PALFE</name>
<feature type="transmembrane region" description="Helical" evidence="8">
    <location>
        <begin position="21"/>
        <end position="40"/>
    </location>
</feature>
<dbReference type="GO" id="GO:0008360">
    <property type="term" value="P:regulation of cell shape"/>
    <property type="evidence" value="ECO:0007669"/>
    <property type="project" value="UniProtKB-KW"/>
</dbReference>
<comment type="similarity">
    <text evidence="2">Belongs to the MreD family.</text>
</comment>
<feature type="transmembrane region" description="Helical" evidence="8">
    <location>
        <begin position="149"/>
        <end position="169"/>
    </location>
</feature>